<gene>
    <name evidence="1" type="primary">Vigan.07G211000</name>
    <name evidence="1" type="ORF">VIGAN_07211000</name>
</gene>
<reference evidence="1 2" key="1">
    <citation type="journal article" date="2015" name="Sci. Rep.">
        <title>The power of single molecule real-time sequencing technology in the de novo assembly of a eukaryotic genome.</title>
        <authorList>
            <person name="Sakai H."/>
            <person name="Naito K."/>
            <person name="Ogiso-Tanaka E."/>
            <person name="Takahashi Y."/>
            <person name="Iseki K."/>
            <person name="Muto C."/>
            <person name="Satou K."/>
            <person name="Teruya K."/>
            <person name="Shiroma A."/>
            <person name="Shimoji M."/>
            <person name="Hirano T."/>
            <person name="Itoh T."/>
            <person name="Kaga A."/>
            <person name="Tomooka N."/>
        </authorList>
    </citation>
    <scope>NUCLEOTIDE SEQUENCE [LARGE SCALE GENOMIC DNA]</scope>
    <source>
        <strain evidence="2">cv. Shumari</strain>
    </source>
</reference>
<accession>A0A0S3SK18</accession>
<protein>
    <submittedName>
        <fullName evidence="1">Uncharacterized protein</fullName>
    </submittedName>
</protein>
<evidence type="ECO:0000313" key="1">
    <source>
        <dbReference type="EMBL" id="BAT93186.1"/>
    </source>
</evidence>
<keyword evidence="2" id="KW-1185">Reference proteome</keyword>
<dbReference type="EMBL" id="AP015040">
    <property type="protein sequence ID" value="BAT93186.1"/>
    <property type="molecule type" value="Genomic_DNA"/>
</dbReference>
<name>A0A0S3SK18_PHAAN</name>
<dbReference type="AlphaFoldDB" id="A0A0S3SK18"/>
<organism evidence="1 2">
    <name type="scientific">Vigna angularis var. angularis</name>
    <dbReference type="NCBI Taxonomy" id="157739"/>
    <lineage>
        <taxon>Eukaryota</taxon>
        <taxon>Viridiplantae</taxon>
        <taxon>Streptophyta</taxon>
        <taxon>Embryophyta</taxon>
        <taxon>Tracheophyta</taxon>
        <taxon>Spermatophyta</taxon>
        <taxon>Magnoliopsida</taxon>
        <taxon>eudicotyledons</taxon>
        <taxon>Gunneridae</taxon>
        <taxon>Pentapetalae</taxon>
        <taxon>rosids</taxon>
        <taxon>fabids</taxon>
        <taxon>Fabales</taxon>
        <taxon>Fabaceae</taxon>
        <taxon>Papilionoideae</taxon>
        <taxon>50 kb inversion clade</taxon>
        <taxon>NPAAA clade</taxon>
        <taxon>indigoferoid/millettioid clade</taxon>
        <taxon>Phaseoleae</taxon>
        <taxon>Vigna</taxon>
    </lineage>
</organism>
<dbReference type="Proteomes" id="UP000291084">
    <property type="component" value="Chromosome 7"/>
</dbReference>
<proteinExistence type="predicted"/>
<evidence type="ECO:0000313" key="2">
    <source>
        <dbReference type="Proteomes" id="UP000291084"/>
    </source>
</evidence>
<sequence length="74" mass="9022">MLNTFVYSITYNLSRKIDTTKTKINHHKSFMTPEIIILNYQHKYMLIHTFSVQRVYYLSGYILDNQNYNFHKID</sequence>